<evidence type="ECO:0000256" key="3">
    <source>
        <dbReference type="ARBA" id="ARBA00007742"/>
    </source>
</evidence>
<dbReference type="InterPro" id="IPR039357">
    <property type="entry name" value="SRD5A/TECR"/>
</dbReference>
<evidence type="ECO:0000256" key="14">
    <source>
        <dbReference type="ARBA" id="ARBA00023160"/>
    </source>
</evidence>
<accession>A0A9P0GNQ0</accession>
<feature type="domain" description="Ubiquitin-like" evidence="16">
    <location>
        <begin position="2"/>
        <end position="72"/>
    </location>
</feature>
<dbReference type="OrthoDB" id="540503at2759"/>
<keyword evidence="7" id="KW-0256">Endoplasmic reticulum</keyword>
<keyword evidence="13 15" id="KW-0472">Membrane</keyword>
<dbReference type="Pfam" id="PF02544">
    <property type="entry name" value="Steroid_dh"/>
    <property type="match status" value="1"/>
</dbReference>
<reference evidence="17" key="1">
    <citation type="submission" date="2022-01" db="EMBL/GenBank/DDBJ databases">
        <authorList>
            <person name="King R."/>
        </authorList>
    </citation>
    <scope>NUCLEOTIDE SEQUENCE</scope>
</reference>
<feature type="transmembrane region" description="Helical" evidence="15">
    <location>
        <begin position="182"/>
        <end position="206"/>
    </location>
</feature>
<dbReference type="Gene3D" id="3.10.20.90">
    <property type="entry name" value="Phosphatidylinositol 3-kinase Catalytic Subunit, Chain A, domain 1"/>
    <property type="match status" value="1"/>
</dbReference>
<name>A0A9P0GNQ0_9CUCU</name>
<dbReference type="InterPro" id="IPR049127">
    <property type="entry name" value="TECR-like_N"/>
</dbReference>
<evidence type="ECO:0000256" key="5">
    <source>
        <dbReference type="ARBA" id="ARBA00022516"/>
    </source>
</evidence>
<evidence type="ECO:0000256" key="13">
    <source>
        <dbReference type="ARBA" id="ARBA00023136"/>
    </source>
</evidence>
<sequence>MVQIEVFTTSNRKIGELTVEDNQKVKDIKKQIAAISPKLHVDRQSIRAELKGKDIRDDLTIPSLGISKKVYVKDLGPQIGWDTVFILEYAGPFLLYGFASLRPWILYGDSAEGTSLSTTATVALICWSIHYLKRVLETLFIHRFSHGTMPLRNLFKNCGYYWGFALYVAYHTNHPLFTPPPVLMQLLGLAIFVICELGNLSIHILLRDLRPPGTKVRKIPVPSSNPLTKLYNLVSCPNYTYEFGAWFGFTLLTSCVPAGLFALAGLYQMTIWALGKHRNYKKEFPNYPKCRKAILPFIL</sequence>
<evidence type="ECO:0000256" key="9">
    <source>
        <dbReference type="ARBA" id="ARBA00022857"/>
    </source>
</evidence>
<dbReference type="GO" id="GO:0042761">
    <property type="term" value="P:very long-chain fatty acid biosynthetic process"/>
    <property type="evidence" value="ECO:0007669"/>
    <property type="project" value="TreeGrafter"/>
</dbReference>
<dbReference type="InterPro" id="IPR029071">
    <property type="entry name" value="Ubiquitin-like_domsf"/>
</dbReference>
<evidence type="ECO:0000256" key="7">
    <source>
        <dbReference type="ARBA" id="ARBA00022824"/>
    </source>
</evidence>
<comment type="similarity">
    <text evidence="3">Belongs to the steroid 5-alpha reductase family.</text>
</comment>
<evidence type="ECO:0000313" key="18">
    <source>
        <dbReference type="Proteomes" id="UP001152799"/>
    </source>
</evidence>
<dbReference type="PANTHER" id="PTHR10556:SF28">
    <property type="entry name" value="VERY-LONG-CHAIN ENOYL-COA REDUCTASE"/>
    <property type="match status" value="1"/>
</dbReference>
<feature type="transmembrane region" description="Helical" evidence="15">
    <location>
        <begin position="113"/>
        <end position="132"/>
    </location>
</feature>
<evidence type="ECO:0000256" key="10">
    <source>
        <dbReference type="ARBA" id="ARBA00022989"/>
    </source>
</evidence>
<evidence type="ECO:0000256" key="12">
    <source>
        <dbReference type="ARBA" id="ARBA00023098"/>
    </source>
</evidence>
<dbReference type="Pfam" id="PF21696">
    <property type="entry name" value="TECR_N"/>
    <property type="match status" value="1"/>
</dbReference>
<evidence type="ECO:0000256" key="1">
    <source>
        <dbReference type="ARBA" id="ARBA00004477"/>
    </source>
</evidence>
<evidence type="ECO:0000256" key="8">
    <source>
        <dbReference type="ARBA" id="ARBA00022832"/>
    </source>
</evidence>
<evidence type="ECO:0000256" key="2">
    <source>
        <dbReference type="ARBA" id="ARBA00005194"/>
    </source>
</evidence>
<dbReference type="AlphaFoldDB" id="A0A9P0GNQ0"/>
<dbReference type="Proteomes" id="UP001152799">
    <property type="component" value="Chromosome 1"/>
</dbReference>
<dbReference type="EMBL" id="OU892277">
    <property type="protein sequence ID" value="CAH1121146.1"/>
    <property type="molecule type" value="Genomic_DNA"/>
</dbReference>
<keyword evidence="6 15" id="KW-0812">Transmembrane</keyword>
<evidence type="ECO:0000259" key="16">
    <source>
        <dbReference type="PROSITE" id="PS50053"/>
    </source>
</evidence>
<comment type="subcellular location">
    <subcellularLocation>
        <location evidence="1">Endoplasmic reticulum membrane</location>
        <topology evidence="1">Multi-pass membrane protein</topology>
    </subcellularLocation>
</comment>
<keyword evidence="11" id="KW-0560">Oxidoreductase</keyword>
<protein>
    <recommendedName>
        <fullName evidence="4">very-long-chain enoyl-CoA reductase</fullName>
        <ecNumber evidence="4">1.3.1.93</ecNumber>
    </recommendedName>
</protein>
<keyword evidence="9" id="KW-0521">NADP</keyword>
<evidence type="ECO:0000256" key="4">
    <source>
        <dbReference type="ARBA" id="ARBA00012530"/>
    </source>
</evidence>
<dbReference type="PANTHER" id="PTHR10556">
    <property type="entry name" value="3-OXO-5-ALPHA-STEROID 4-DEHYDROGENASE"/>
    <property type="match status" value="1"/>
</dbReference>
<dbReference type="SUPFAM" id="SSF54236">
    <property type="entry name" value="Ubiquitin-like"/>
    <property type="match status" value="1"/>
</dbReference>
<dbReference type="GO" id="GO:0102758">
    <property type="term" value="F:very-long-chain enoyl-CoA reductase activity"/>
    <property type="evidence" value="ECO:0007669"/>
    <property type="project" value="UniProtKB-EC"/>
</dbReference>
<proteinExistence type="inferred from homology"/>
<dbReference type="InterPro" id="IPR000626">
    <property type="entry name" value="Ubiquitin-like_dom"/>
</dbReference>
<feature type="transmembrane region" description="Helical" evidence="15">
    <location>
        <begin position="79"/>
        <end position="101"/>
    </location>
</feature>
<comment type="pathway">
    <text evidence="2">Lipid metabolism; fatty acid biosynthesis.</text>
</comment>
<evidence type="ECO:0000313" key="17">
    <source>
        <dbReference type="EMBL" id="CAH1121146.1"/>
    </source>
</evidence>
<keyword evidence="10 15" id="KW-1133">Transmembrane helix</keyword>
<evidence type="ECO:0000256" key="6">
    <source>
        <dbReference type="ARBA" id="ARBA00022692"/>
    </source>
</evidence>
<gene>
    <name evidence="17" type="ORF">CEUTPL_LOCUS279</name>
</gene>
<organism evidence="17 18">
    <name type="scientific">Ceutorhynchus assimilis</name>
    <name type="common">cabbage seed weevil</name>
    <dbReference type="NCBI Taxonomy" id="467358"/>
    <lineage>
        <taxon>Eukaryota</taxon>
        <taxon>Metazoa</taxon>
        <taxon>Ecdysozoa</taxon>
        <taxon>Arthropoda</taxon>
        <taxon>Hexapoda</taxon>
        <taxon>Insecta</taxon>
        <taxon>Pterygota</taxon>
        <taxon>Neoptera</taxon>
        <taxon>Endopterygota</taxon>
        <taxon>Coleoptera</taxon>
        <taxon>Polyphaga</taxon>
        <taxon>Cucujiformia</taxon>
        <taxon>Curculionidae</taxon>
        <taxon>Ceutorhynchinae</taxon>
        <taxon>Ceutorhynchus</taxon>
    </lineage>
</organism>
<dbReference type="EC" id="1.3.1.93" evidence="4"/>
<evidence type="ECO:0000256" key="11">
    <source>
        <dbReference type="ARBA" id="ARBA00023002"/>
    </source>
</evidence>
<keyword evidence="14" id="KW-0275">Fatty acid biosynthesis</keyword>
<dbReference type="PROSITE" id="PS50244">
    <property type="entry name" value="S5A_REDUCTASE"/>
    <property type="match status" value="1"/>
</dbReference>
<dbReference type="InterPro" id="IPR001104">
    <property type="entry name" value="3-oxo-5_a-steroid_4-DH_C"/>
</dbReference>
<keyword evidence="5" id="KW-0444">Lipid biosynthesis</keyword>
<feature type="transmembrane region" description="Helical" evidence="15">
    <location>
        <begin position="153"/>
        <end position="170"/>
    </location>
</feature>
<dbReference type="GO" id="GO:0005789">
    <property type="term" value="C:endoplasmic reticulum membrane"/>
    <property type="evidence" value="ECO:0007669"/>
    <property type="project" value="UniProtKB-SubCell"/>
</dbReference>
<dbReference type="PROSITE" id="PS50053">
    <property type="entry name" value="UBIQUITIN_2"/>
    <property type="match status" value="1"/>
</dbReference>
<keyword evidence="8" id="KW-0276">Fatty acid metabolism</keyword>
<dbReference type="CDD" id="cd01801">
    <property type="entry name" value="Ubl_TECR_like"/>
    <property type="match status" value="1"/>
</dbReference>
<keyword evidence="12" id="KW-0443">Lipid metabolism</keyword>
<evidence type="ECO:0000256" key="15">
    <source>
        <dbReference type="SAM" id="Phobius"/>
    </source>
</evidence>
<keyword evidence="18" id="KW-1185">Reference proteome</keyword>